<dbReference type="InterPro" id="IPR013765">
    <property type="entry name" value="DNA_recomb/repair_RecA"/>
</dbReference>
<dbReference type="AlphaFoldDB" id="A0A3N8QQK7"/>
<reference evidence="7 8" key="1">
    <citation type="submission" date="2018-08" db="EMBL/GenBank/DDBJ databases">
        <title>Comparative analysis of Burkholderia isolates from Puerto Rico.</title>
        <authorList>
            <person name="Hall C."/>
            <person name="Sahl J."/>
            <person name="Wagner D."/>
        </authorList>
    </citation>
    <scope>NUCLEOTIDE SEQUENCE [LARGE SCALE GENOMIC DNA]</scope>
    <source>
        <strain evidence="7 8">Bp9001</strain>
    </source>
</reference>
<evidence type="ECO:0000256" key="3">
    <source>
        <dbReference type="ARBA" id="ARBA00022741"/>
    </source>
</evidence>
<organism evidence="7 8">
    <name type="scientific">Burkholderia contaminans</name>
    <dbReference type="NCBI Taxonomy" id="488447"/>
    <lineage>
        <taxon>Bacteria</taxon>
        <taxon>Pseudomonadati</taxon>
        <taxon>Pseudomonadota</taxon>
        <taxon>Betaproteobacteria</taxon>
        <taxon>Burkholderiales</taxon>
        <taxon>Burkholderiaceae</taxon>
        <taxon>Burkholderia</taxon>
        <taxon>Burkholderia cepacia complex</taxon>
    </lineage>
</organism>
<dbReference type="Proteomes" id="UP000269271">
    <property type="component" value="Unassembled WGS sequence"/>
</dbReference>
<gene>
    <name evidence="7" type="ORF">DF037_20610</name>
</gene>
<proteinExistence type="inferred from homology"/>
<dbReference type="InterPro" id="IPR003593">
    <property type="entry name" value="AAA+_ATPase"/>
</dbReference>
<dbReference type="GO" id="GO:0006281">
    <property type="term" value="P:DNA repair"/>
    <property type="evidence" value="ECO:0007669"/>
    <property type="project" value="InterPro"/>
</dbReference>
<comment type="similarity">
    <text evidence="1">Belongs to the RecA family.</text>
</comment>
<dbReference type="GO" id="GO:0005524">
    <property type="term" value="F:ATP binding"/>
    <property type="evidence" value="ECO:0007669"/>
    <property type="project" value="UniProtKB-KW"/>
</dbReference>
<dbReference type="GO" id="GO:0006310">
    <property type="term" value="P:DNA recombination"/>
    <property type="evidence" value="ECO:0007669"/>
    <property type="project" value="UniProtKB-KW"/>
</dbReference>
<dbReference type="PANTHER" id="PTHR45900:SF1">
    <property type="entry name" value="MITOCHONDRIAL DNA REPAIR PROTEIN RECA HOMOLOG-RELATED"/>
    <property type="match status" value="1"/>
</dbReference>
<name>A0A3N8QQK7_9BURK</name>
<dbReference type="GO" id="GO:0003697">
    <property type="term" value="F:single-stranded DNA binding"/>
    <property type="evidence" value="ECO:0007669"/>
    <property type="project" value="InterPro"/>
</dbReference>
<dbReference type="Pfam" id="PF00154">
    <property type="entry name" value="RecA_N"/>
    <property type="match status" value="1"/>
</dbReference>
<accession>A0A3N8QQK7</accession>
<dbReference type="SUPFAM" id="SSF52540">
    <property type="entry name" value="P-loop containing nucleoside triphosphate hydrolases"/>
    <property type="match status" value="1"/>
</dbReference>
<evidence type="ECO:0000256" key="4">
    <source>
        <dbReference type="ARBA" id="ARBA00022840"/>
    </source>
</evidence>
<evidence type="ECO:0000313" key="7">
    <source>
        <dbReference type="EMBL" id="RQT26094.1"/>
    </source>
</evidence>
<evidence type="ECO:0000313" key="8">
    <source>
        <dbReference type="Proteomes" id="UP000269271"/>
    </source>
</evidence>
<keyword evidence="4" id="KW-0067">ATP-binding</keyword>
<evidence type="ECO:0000259" key="6">
    <source>
        <dbReference type="PROSITE" id="PS50163"/>
    </source>
</evidence>
<dbReference type="PROSITE" id="PS50163">
    <property type="entry name" value="RECA_3"/>
    <property type="match status" value="1"/>
</dbReference>
<dbReference type="InterPro" id="IPR020587">
    <property type="entry name" value="RecA_monomer-monomer_interface"/>
</dbReference>
<evidence type="ECO:0000256" key="2">
    <source>
        <dbReference type="ARBA" id="ARBA00015553"/>
    </source>
</evidence>
<dbReference type="GO" id="GO:0005829">
    <property type="term" value="C:cytosol"/>
    <property type="evidence" value="ECO:0007669"/>
    <property type="project" value="TreeGrafter"/>
</dbReference>
<dbReference type="SMART" id="SM00382">
    <property type="entry name" value="AAA"/>
    <property type="match status" value="1"/>
</dbReference>
<evidence type="ECO:0000256" key="1">
    <source>
        <dbReference type="ARBA" id="ARBA00009391"/>
    </source>
</evidence>
<dbReference type="RefSeq" id="WP_124618560.1">
    <property type="nucleotide sequence ID" value="NZ_QTQX01000013.1"/>
</dbReference>
<feature type="domain" description="RecA family profile 2" evidence="6">
    <location>
        <begin position="206"/>
        <end position="279"/>
    </location>
</feature>
<dbReference type="InterPro" id="IPR027417">
    <property type="entry name" value="P-loop_NTPase"/>
</dbReference>
<keyword evidence="3" id="KW-0547">Nucleotide-binding</keyword>
<sequence>MSLADDLAKAILGAVGENDEELEVPGYIDTGYEPLNEILSGNPKDGGIPMGRIIEIFGPSSSGKTWLATQIMRRSQEMGGVALFMDHELTFQVPFAVRSGLNDQFPFFIYKRPDTWEASNTMALQAAEAIRKSKKLDPLAPIVVVFDSVAAMIPQSVFEKGITDYNMNDTTALARVSSTTLKAINQQAAKLNITIIYLNQIRTTPGVVYGDPTRTPGGSAFEFYATHRLALGKKFIYQKVGGKNEIVGQLMGIETKKNKLARPRQEVDLRLQFEDDGMTTVNLTLSLIEHAIAVGKLKKLTTGRVEWVNGNSYPPKQLAEIIDTGSLKPVLLHMLYPSHYPAPAAAPAVPASAAA</sequence>
<keyword evidence="5" id="KW-0233">DNA recombination</keyword>
<dbReference type="EMBL" id="QTQX01000013">
    <property type="protein sequence ID" value="RQT26094.1"/>
    <property type="molecule type" value="Genomic_DNA"/>
</dbReference>
<dbReference type="InterPro" id="IPR049428">
    <property type="entry name" value="RecA-like_N"/>
</dbReference>
<evidence type="ECO:0000256" key="5">
    <source>
        <dbReference type="ARBA" id="ARBA00023172"/>
    </source>
</evidence>
<protein>
    <recommendedName>
        <fullName evidence="2">Protein RecA</fullName>
    </recommendedName>
</protein>
<comment type="caution">
    <text evidence="7">The sequence shown here is derived from an EMBL/GenBank/DDBJ whole genome shotgun (WGS) entry which is preliminary data.</text>
</comment>
<dbReference type="GO" id="GO:0008094">
    <property type="term" value="F:ATP-dependent activity, acting on DNA"/>
    <property type="evidence" value="ECO:0007669"/>
    <property type="project" value="InterPro"/>
</dbReference>
<dbReference type="PANTHER" id="PTHR45900">
    <property type="entry name" value="RECA"/>
    <property type="match status" value="1"/>
</dbReference>
<dbReference type="Gene3D" id="3.40.50.300">
    <property type="entry name" value="P-loop containing nucleotide triphosphate hydrolases"/>
    <property type="match status" value="1"/>
</dbReference>